<sequence length="111" mass="12582">MLPPRISRKSDKAEKPRRCPAHRAWVRGHACCACGSQTAIECAHVRTGTDGGTGIKPSDRWTISLCKECHARQHQQGEQTFERETGLDMKAMAESFYRASPHRHKMEREHA</sequence>
<organism evidence="1 2">
    <name type="scientific">Blastomonas natatoria</name>
    <dbReference type="NCBI Taxonomy" id="34015"/>
    <lineage>
        <taxon>Bacteria</taxon>
        <taxon>Pseudomonadati</taxon>
        <taxon>Pseudomonadota</taxon>
        <taxon>Alphaproteobacteria</taxon>
        <taxon>Sphingomonadales</taxon>
        <taxon>Sphingomonadaceae</taxon>
        <taxon>Blastomonas</taxon>
    </lineage>
</organism>
<dbReference type="Gene3D" id="3.30.50.20">
    <property type="entry name" value="prophage-derive protein ybcO"/>
    <property type="match status" value="1"/>
</dbReference>
<protein>
    <submittedName>
        <fullName evidence="1">Uncharacterized protein DUF968</fullName>
    </submittedName>
</protein>
<dbReference type="OrthoDB" id="149299at2"/>
<dbReference type="Pfam" id="PF06147">
    <property type="entry name" value="DUF968"/>
    <property type="match status" value="1"/>
</dbReference>
<accession>A0A2V3V2G9</accession>
<comment type="caution">
    <text evidence="1">The sequence shown here is derived from an EMBL/GenBank/DDBJ whole genome shotgun (WGS) entry which is preliminary data.</text>
</comment>
<evidence type="ECO:0000313" key="2">
    <source>
        <dbReference type="Proteomes" id="UP000248014"/>
    </source>
</evidence>
<reference evidence="1 2" key="1">
    <citation type="submission" date="2018-05" db="EMBL/GenBank/DDBJ databases">
        <title>Genomic Encyclopedia of Type Strains, Phase IV (KMG-IV): sequencing the most valuable type-strain genomes for metagenomic binning, comparative biology and taxonomic classification.</title>
        <authorList>
            <person name="Goeker M."/>
        </authorList>
    </citation>
    <scope>NUCLEOTIDE SEQUENCE [LARGE SCALE GENOMIC DNA]</scope>
    <source>
        <strain evidence="1 2">DSM 3183</strain>
    </source>
</reference>
<proteinExistence type="predicted"/>
<dbReference type="RefSeq" id="WP_110298625.1">
    <property type="nucleotide sequence ID" value="NZ_QJJM01000006.1"/>
</dbReference>
<dbReference type="Proteomes" id="UP000248014">
    <property type="component" value="Unassembled WGS sequence"/>
</dbReference>
<name>A0A2V3V2G9_9SPHN</name>
<dbReference type="EMBL" id="QJJM01000006">
    <property type="protein sequence ID" value="PXW75943.1"/>
    <property type="molecule type" value="Genomic_DNA"/>
</dbReference>
<gene>
    <name evidence="1" type="ORF">C7451_106107</name>
</gene>
<dbReference type="AlphaFoldDB" id="A0A2V3V2G9"/>
<keyword evidence="2" id="KW-1185">Reference proteome</keyword>
<evidence type="ECO:0000313" key="1">
    <source>
        <dbReference type="EMBL" id="PXW75943.1"/>
    </source>
</evidence>
<dbReference type="InterPro" id="IPR010373">
    <property type="entry name" value="DUF968"/>
</dbReference>